<dbReference type="Gene3D" id="3.90.25.10">
    <property type="entry name" value="UDP-galactose 4-epimerase, domain 1"/>
    <property type="match status" value="1"/>
</dbReference>
<dbReference type="InterPro" id="IPR008030">
    <property type="entry name" value="NmrA-like"/>
</dbReference>
<evidence type="ECO:0000313" key="3">
    <source>
        <dbReference type="Proteomes" id="UP000027866"/>
    </source>
</evidence>
<dbReference type="KEGG" id="elq:Ga0102493_111586"/>
<dbReference type="Pfam" id="PF05368">
    <property type="entry name" value="NmrA"/>
    <property type="match status" value="1"/>
</dbReference>
<dbReference type="InterPro" id="IPR051604">
    <property type="entry name" value="Ergot_Alk_Oxidoreductase"/>
</dbReference>
<dbReference type="Proteomes" id="UP000027866">
    <property type="component" value="Unassembled WGS sequence"/>
</dbReference>
<dbReference type="Gene3D" id="3.40.50.720">
    <property type="entry name" value="NAD(P)-binding Rossmann-like Domain"/>
    <property type="match status" value="1"/>
</dbReference>
<comment type="caution">
    <text evidence="2">The sequence shown here is derived from an EMBL/GenBank/DDBJ whole genome shotgun (WGS) entry which is preliminary data.</text>
</comment>
<dbReference type="AlphaFoldDB" id="A0A074MB82"/>
<accession>A0A074MB82</accession>
<organism evidence="2 3">
    <name type="scientific">Erythrobacter litoralis</name>
    <dbReference type="NCBI Taxonomy" id="39960"/>
    <lineage>
        <taxon>Bacteria</taxon>
        <taxon>Pseudomonadati</taxon>
        <taxon>Pseudomonadota</taxon>
        <taxon>Alphaproteobacteria</taxon>
        <taxon>Sphingomonadales</taxon>
        <taxon>Erythrobacteraceae</taxon>
        <taxon>Erythrobacter/Porphyrobacter group</taxon>
        <taxon>Erythrobacter</taxon>
    </lineage>
</organism>
<protein>
    <recommendedName>
        <fullName evidence="1">NmrA-like domain-containing protein</fullName>
    </recommendedName>
</protein>
<dbReference type="PANTHER" id="PTHR43162:SF1">
    <property type="entry name" value="PRESTALK A DIFFERENTIATION PROTEIN A"/>
    <property type="match status" value="1"/>
</dbReference>
<dbReference type="PANTHER" id="PTHR43162">
    <property type="match status" value="1"/>
</dbReference>
<dbReference type="RefSeq" id="WP_051698414.1">
    <property type="nucleotide sequence ID" value="NZ_CP017057.1"/>
</dbReference>
<gene>
    <name evidence="2" type="ORF">EH32_03255</name>
</gene>
<reference evidence="2 3" key="1">
    <citation type="submission" date="2014-04" db="EMBL/GenBank/DDBJ databases">
        <title>A comprehensive comparison of genomes of Erythrobacter spp. Strains.</title>
        <authorList>
            <person name="Zheng Q."/>
        </authorList>
    </citation>
    <scope>NUCLEOTIDE SEQUENCE [LARGE SCALE GENOMIC DNA]</scope>
    <source>
        <strain evidence="2 3">DSM 8509</strain>
    </source>
</reference>
<evidence type="ECO:0000313" key="2">
    <source>
        <dbReference type="EMBL" id="KEO90020.1"/>
    </source>
</evidence>
<name>A0A074MB82_9SPHN</name>
<dbReference type="SUPFAM" id="SSF51735">
    <property type="entry name" value="NAD(P)-binding Rossmann-fold domains"/>
    <property type="match status" value="1"/>
</dbReference>
<dbReference type="EMBL" id="JMIX01000013">
    <property type="protein sequence ID" value="KEO90020.1"/>
    <property type="molecule type" value="Genomic_DNA"/>
</dbReference>
<keyword evidence="3" id="KW-1185">Reference proteome</keyword>
<proteinExistence type="predicted"/>
<evidence type="ECO:0000259" key="1">
    <source>
        <dbReference type="Pfam" id="PF05368"/>
    </source>
</evidence>
<sequence length="307" mass="34538">MILVTGPNGNVGTELVRMLAAQETLPYKVAAHTPEKIDRLYGTHVPRVHFNFADRTTWPAALEGVTSVFLLYPLPHPRTVETWMLPFVEAMADAGVEHIVYVSVPTAGDTKVVPHYKVERAIEASGVSYTLLRAAFFSQNLCRDITTHAVDIAKYDQIYIPAGKGVTSFIDSRDVAELALKVMESPEEHRNQAYVVTGPEKLDFYQVADIFTEVLGRKITYANPWIPQFWLRVGPRVTWDTLLFMTIVYALTRYGKNAPMTDTLPRLLGRPARTMRDFVEDYRDRFTGEAATRSQKVATPGVMKKVS</sequence>
<dbReference type="PATRIC" id="fig|39960.10.peg.668"/>
<dbReference type="InterPro" id="IPR036291">
    <property type="entry name" value="NAD(P)-bd_dom_sf"/>
</dbReference>
<feature type="domain" description="NmrA-like" evidence="1">
    <location>
        <begin position="2"/>
        <end position="222"/>
    </location>
</feature>